<evidence type="ECO:0000256" key="3">
    <source>
        <dbReference type="ARBA" id="ARBA00022729"/>
    </source>
</evidence>
<evidence type="ECO:0000256" key="2">
    <source>
        <dbReference type="ARBA" id="ARBA00010333"/>
    </source>
</evidence>
<dbReference type="PANTHER" id="PTHR35936:SF34">
    <property type="entry name" value="ABC TRANSPORTER EXTRACELLULAR-BINDING PROTEIN YCKB-RELATED"/>
    <property type="match status" value="1"/>
</dbReference>
<dbReference type="GO" id="GO:0030313">
    <property type="term" value="C:cell envelope"/>
    <property type="evidence" value="ECO:0007669"/>
    <property type="project" value="UniProtKB-SubCell"/>
</dbReference>
<sequence>MGLVVFVISACSNGSNDGDQTADKEPTAWEQIQEEGKLVVATSGTLYPTSYYEEDSDQVTGYEVEVVKEMAKRLDLEIEFEEMGFDGMLTSINSGKVDLAANDITITDERKEKFTFSEPIKYSYGTAIVRKDDLSGIKSLDDLEGKKAAGASTTIYMEVARENGAEEVIYDNATNEQYLRDVSNGRTDIILNDYYLQTLALAAFSDLNITIHPDIQYYPNDQAIVMKKDSGELESKVNETLKEMKDDGTLKELSEKFFNGANVSVKPDLDIEE</sequence>
<evidence type="ECO:0000313" key="6">
    <source>
        <dbReference type="EMBL" id="TKD72630.1"/>
    </source>
</evidence>
<dbReference type="PANTHER" id="PTHR35936">
    <property type="entry name" value="MEMBRANE-BOUND LYTIC MUREIN TRANSGLYCOSYLASE F"/>
    <property type="match status" value="1"/>
</dbReference>
<dbReference type="Gene3D" id="3.40.190.10">
    <property type="entry name" value="Periplasmic binding protein-like II"/>
    <property type="match status" value="2"/>
</dbReference>
<dbReference type="Pfam" id="PF00497">
    <property type="entry name" value="SBP_bac_3"/>
    <property type="match status" value="1"/>
</dbReference>
<evidence type="ECO:0000256" key="4">
    <source>
        <dbReference type="RuleBase" id="RU003744"/>
    </source>
</evidence>
<comment type="subcellular location">
    <subcellularLocation>
        <location evidence="1">Cell envelope</location>
    </subcellularLocation>
</comment>
<protein>
    <submittedName>
        <fullName evidence="6">Transporter substrate-binding domain-containing protein</fullName>
    </submittedName>
</protein>
<evidence type="ECO:0000259" key="5">
    <source>
        <dbReference type="SMART" id="SM00062"/>
    </source>
</evidence>
<reference evidence="6 7" key="1">
    <citation type="submission" date="2019-04" db="EMBL/GenBank/DDBJ databases">
        <title>Genome sequence of Bacillus hwajinpoensis strain Y2.</title>
        <authorList>
            <person name="Fair J.L."/>
            <person name="Maclea K.S."/>
        </authorList>
    </citation>
    <scope>NUCLEOTIDE SEQUENCE [LARGE SCALE GENOMIC DNA]</scope>
    <source>
        <strain evidence="6 7">Y2</strain>
    </source>
</reference>
<dbReference type="SUPFAM" id="SSF53850">
    <property type="entry name" value="Periplasmic binding protein-like II"/>
    <property type="match status" value="1"/>
</dbReference>
<gene>
    <name evidence="6" type="ORF">FBF83_04020</name>
</gene>
<dbReference type="Proteomes" id="UP000310541">
    <property type="component" value="Unassembled WGS sequence"/>
</dbReference>
<feature type="domain" description="Solute-binding protein family 3/N-terminal" evidence="5">
    <location>
        <begin position="37"/>
        <end position="261"/>
    </location>
</feature>
<evidence type="ECO:0000256" key="1">
    <source>
        <dbReference type="ARBA" id="ARBA00004196"/>
    </source>
</evidence>
<dbReference type="PROSITE" id="PS01039">
    <property type="entry name" value="SBP_BACTERIAL_3"/>
    <property type="match status" value="1"/>
</dbReference>
<dbReference type="EMBL" id="SWFM01000001">
    <property type="protein sequence ID" value="TKD72630.1"/>
    <property type="molecule type" value="Genomic_DNA"/>
</dbReference>
<dbReference type="AlphaFoldDB" id="A0A4U1MQ09"/>
<comment type="similarity">
    <text evidence="2 4">Belongs to the bacterial solute-binding protein 3 family.</text>
</comment>
<dbReference type="SMART" id="SM00062">
    <property type="entry name" value="PBPb"/>
    <property type="match status" value="1"/>
</dbReference>
<dbReference type="InterPro" id="IPR001638">
    <property type="entry name" value="Solute-binding_3/MltF_N"/>
</dbReference>
<dbReference type="InterPro" id="IPR018313">
    <property type="entry name" value="SBP_3_CS"/>
</dbReference>
<evidence type="ECO:0000313" key="7">
    <source>
        <dbReference type="Proteomes" id="UP000310541"/>
    </source>
</evidence>
<proteinExistence type="inferred from homology"/>
<comment type="caution">
    <text evidence="6">The sequence shown here is derived from an EMBL/GenBank/DDBJ whole genome shotgun (WGS) entry which is preliminary data.</text>
</comment>
<name>A0A4U1MQ09_9BACL</name>
<organism evidence="6 7">
    <name type="scientific">Guptibacillus hwajinpoensis</name>
    <dbReference type="NCBI Taxonomy" id="208199"/>
    <lineage>
        <taxon>Bacteria</taxon>
        <taxon>Bacillati</taxon>
        <taxon>Bacillota</taxon>
        <taxon>Bacilli</taxon>
        <taxon>Bacillales</taxon>
        <taxon>Guptibacillaceae</taxon>
        <taxon>Guptibacillus</taxon>
    </lineage>
</organism>
<keyword evidence="3" id="KW-0732">Signal</keyword>
<accession>A0A4U1MQ09</accession>
<dbReference type="OrthoDB" id="8613538at2"/>